<proteinExistence type="predicted"/>
<dbReference type="AlphaFoldDB" id="A0A6H0S6Z2"/>
<evidence type="ECO:0000313" key="3">
    <source>
        <dbReference type="EMBL" id="QIV82391.1"/>
    </source>
</evidence>
<feature type="compositionally biased region" description="Low complexity" evidence="1">
    <location>
        <begin position="347"/>
        <end position="358"/>
    </location>
</feature>
<organism evidence="3 4">
    <name type="scientific">Mycolicibacterium frederiksbergense</name>
    <dbReference type="NCBI Taxonomy" id="117567"/>
    <lineage>
        <taxon>Bacteria</taxon>
        <taxon>Bacillati</taxon>
        <taxon>Actinomycetota</taxon>
        <taxon>Actinomycetes</taxon>
        <taxon>Mycobacteriales</taxon>
        <taxon>Mycobacteriaceae</taxon>
        <taxon>Mycolicibacterium</taxon>
    </lineage>
</organism>
<dbReference type="EMBL" id="CP038799">
    <property type="protein sequence ID" value="QIV82391.1"/>
    <property type="molecule type" value="Genomic_DNA"/>
</dbReference>
<feature type="region of interest" description="Disordered" evidence="1">
    <location>
        <begin position="347"/>
        <end position="435"/>
    </location>
</feature>
<protein>
    <submittedName>
        <fullName evidence="3">PE-PPE domain-containing protein</fullName>
    </submittedName>
</protein>
<reference evidence="3 4" key="1">
    <citation type="submission" date="2019-04" db="EMBL/GenBank/DDBJ databases">
        <title>Draft, Whole-Genome Sequence of the Anthracene-degrading Mycobacterium frederiksbergense LB501T, Isolated from a Polycyclic Aromatic Hydrocarbon (PAH)-Contaminated Soil.</title>
        <authorList>
            <person name="Augelletti F."/>
        </authorList>
    </citation>
    <scope>NUCLEOTIDE SEQUENCE [LARGE SCALE GENOMIC DNA]</scope>
    <source>
        <strain evidence="3 4">LB 501T</strain>
    </source>
</reference>
<feature type="compositionally biased region" description="Polar residues" evidence="1">
    <location>
        <begin position="410"/>
        <end position="424"/>
    </location>
</feature>
<keyword evidence="4" id="KW-1185">Reference proteome</keyword>
<accession>A0A6H0S6Z2</accession>
<dbReference type="Pfam" id="PF08237">
    <property type="entry name" value="PE-PPE"/>
    <property type="match status" value="1"/>
</dbReference>
<feature type="compositionally biased region" description="Acidic residues" evidence="1">
    <location>
        <begin position="367"/>
        <end position="379"/>
    </location>
</feature>
<dbReference type="Proteomes" id="UP000501849">
    <property type="component" value="Chromosome"/>
</dbReference>
<sequence length="435" mass="45318">MAGSRLRTLTTALFAVVVSIALVCGQAIGANGFGPLLGLVNTVIGIGGSSDPVSERLPAKLSNTIVQPGDTYIGTEYPASLNLDRSVRIGMPVLHQHLVTTSGKVLVAGYSLGALLVEQLKRDVAESDEPPSPLDLSFLQIATPFVPNGGIFARFPGIAIPDVVSPMGPGQPTQYNTTYVVNEYDLWGDFPAYFNPVAILNAVLGHEYAHVDNWYDAVDPTAAANHVKVVTNSAGGTDTYVLVPASRLPLLGPLRDLAHHLGVSAGAERLLGAIEPLLRVIVDMGYTDRLNLNPEVRKPFSLFTPPHKIAEALNAVPGAVREGLENLLGITRTPAAPAVAPPAAAAAVQPASQPASVPESAVQSETAPEDEATSDDAELETPPSTRKTPGGPVVTLRDGPRSAFGGNRTAPKTAQSPARSQKSGQDTRDAGAEAA</sequence>
<feature type="compositionally biased region" description="Basic and acidic residues" evidence="1">
    <location>
        <begin position="425"/>
        <end position="435"/>
    </location>
</feature>
<feature type="domain" description="PE-PPE" evidence="2">
    <location>
        <begin position="63"/>
        <end position="286"/>
    </location>
</feature>
<name>A0A6H0S6Z2_9MYCO</name>
<evidence type="ECO:0000313" key="4">
    <source>
        <dbReference type="Proteomes" id="UP000501849"/>
    </source>
</evidence>
<dbReference type="KEGG" id="mfre:EXE63_17020"/>
<dbReference type="RefSeq" id="WP_168142910.1">
    <property type="nucleotide sequence ID" value="NZ_CP038799.1"/>
</dbReference>
<evidence type="ECO:0000256" key="1">
    <source>
        <dbReference type="SAM" id="MobiDB-lite"/>
    </source>
</evidence>
<evidence type="ECO:0000259" key="2">
    <source>
        <dbReference type="Pfam" id="PF08237"/>
    </source>
</evidence>
<dbReference type="InterPro" id="IPR013228">
    <property type="entry name" value="PE-PPE_C"/>
</dbReference>
<gene>
    <name evidence="3" type="ORF">EXE63_17020</name>
</gene>